<accession>A0ABM1EF12</accession>
<reference evidence="7 8" key="1">
    <citation type="submission" date="2025-05" db="UniProtKB">
        <authorList>
            <consortium name="RefSeq"/>
        </authorList>
    </citation>
    <scope>IDENTIFICATION</scope>
</reference>
<feature type="domain" description="CHHC U11-48K-type" evidence="5">
    <location>
        <begin position="45"/>
        <end position="72"/>
    </location>
</feature>
<evidence type="ECO:0000256" key="2">
    <source>
        <dbReference type="ARBA" id="ARBA00022771"/>
    </source>
</evidence>
<organism evidence="6 7">
    <name type="scientific">Priapulus caudatus</name>
    <name type="common">Priapulid worm</name>
    <dbReference type="NCBI Taxonomy" id="37621"/>
    <lineage>
        <taxon>Eukaryota</taxon>
        <taxon>Metazoa</taxon>
        <taxon>Ecdysozoa</taxon>
        <taxon>Scalidophora</taxon>
        <taxon>Priapulida</taxon>
        <taxon>Priapulimorpha</taxon>
        <taxon>Priapulimorphida</taxon>
        <taxon>Priapulidae</taxon>
        <taxon>Priapulus</taxon>
    </lineage>
</organism>
<feature type="compositionally biased region" description="Basic and acidic residues" evidence="4">
    <location>
        <begin position="346"/>
        <end position="369"/>
    </location>
</feature>
<name>A0ABM1EF12_PRICU</name>
<protein>
    <submittedName>
        <fullName evidence="7 8">U11/U12 small nuclear ribonucleoprotein 48 kDa protein-like isoform X1</fullName>
    </submittedName>
</protein>
<evidence type="ECO:0000313" key="6">
    <source>
        <dbReference type="Proteomes" id="UP000695022"/>
    </source>
</evidence>
<dbReference type="Pfam" id="PF05253">
    <property type="entry name" value="zf-U11-48K"/>
    <property type="match status" value="1"/>
</dbReference>
<evidence type="ECO:0000259" key="5">
    <source>
        <dbReference type="PROSITE" id="PS51800"/>
    </source>
</evidence>
<dbReference type="InterPro" id="IPR051591">
    <property type="entry name" value="UPF0224_FAM112_RNA_Proc"/>
</dbReference>
<dbReference type="RefSeq" id="XP_014670785.1">
    <property type="nucleotide sequence ID" value="XM_014815299.1"/>
</dbReference>
<sequence>MDNLQERQAKVCSLRKFIATADNVLDSVLRKLGWTRLSLSEKTACVQCPYDSNHKMPKEVLEVHKEVCKLKKQGYTREEIEAAECSLTYQSTPGVVQIDEEAMRSILKKSAEVQGLIRIDSAVQQRELPLNYDREMVEFTREERLAMHQYVVNKGKELKKQQIEIGDFMIDWDAIDAKKEDTDRPKSLLEQRAEQRDYKRRRQTYRAKNVHITQKSYTEVIRDVIANQTELLESVLSSAAATGGRPSIKQEQVDDDYPDASQDRYTTSSDRVGCGRDQRTSRGDRVKAEGRVSEEQDDSRDTERHRQRRRHRHSRERDTSEGGEMDRHPYRERRSRDIDPSDGMEMDQRPRGEKRSRERDRSEARETLQRHRKRRSRSRSRSSSKSSSKPSARRHGSNTDKNSDSSVESHRDDERKRHKKKHKKHKHHKSRR</sequence>
<dbReference type="InterPro" id="IPR022776">
    <property type="entry name" value="TRM13/UPF0224_CHHC_Znf_dom"/>
</dbReference>
<feature type="compositionally biased region" description="Basic residues" evidence="4">
    <location>
        <begin position="416"/>
        <end position="432"/>
    </location>
</feature>
<evidence type="ECO:0000256" key="1">
    <source>
        <dbReference type="ARBA" id="ARBA00022723"/>
    </source>
</evidence>
<dbReference type="GeneID" id="106811602"/>
<keyword evidence="6" id="KW-1185">Reference proteome</keyword>
<evidence type="ECO:0000313" key="7">
    <source>
        <dbReference type="RefSeq" id="XP_014670783.1"/>
    </source>
</evidence>
<dbReference type="Proteomes" id="UP000695022">
    <property type="component" value="Unplaced"/>
</dbReference>
<feature type="compositionally biased region" description="Basic and acidic residues" evidence="4">
    <location>
        <begin position="315"/>
        <end position="339"/>
    </location>
</feature>
<evidence type="ECO:0000256" key="3">
    <source>
        <dbReference type="ARBA" id="ARBA00022833"/>
    </source>
</evidence>
<evidence type="ECO:0000313" key="9">
    <source>
        <dbReference type="RefSeq" id="XP_014670786.1"/>
    </source>
</evidence>
<dbReference type="RefSeq" id="XP_014670783.1">
    <property type="nucleotide sequence ID" value="XM_014815297.1"/>
</dbReference>
<dbReference type="PANTHER" id="PTHR21402:SF10">
    <property type="entry name" value="U11_U12 SMALL NUCLEAR RIBONUCLEOPROTEIN 48 KDA PROTEIN"/>
    <property type="match status" value="1"/>
</dbReference>
<dbReference type="PANTHER" id="PTHR21402">
    <property type="entry name" value="GAMETOCYTE SPECIFIC FACTOR 1-RELATED"/>
    <property type="match status" value="1"/>
</dbReference>
<feature type="region of interest" description="Disordered" evidence="4">
    <location>
        <begin position="239"/>
        <end position="432"/>
    </location>
</feature>
<gene>
    <name evidence="7 8 9" type="primary">LOC106811602</name>
</gene>
<feature type="compositionally biased region" description="Basic and acidic residues" evidence="4">
    <location>
        <begin position="397"/>
        <end position="415"/>
    </location>
</feature>
<proteinExistence type="predicted"/>
<keyword evidence="1" id="KW-0479">Metal-binding</keyword>
<feature type="compositionally biased region" description="Basic residues" evidence="4">
    <location>
        <begin position="370"/>
        <end position="382"/>
    </location>
</feature>
<feature type="compositionally biased region" description="Basic residues" evidence="4">
    <location>
        <begin position="305"/>
        <end position="314"/>
    </location>
</feature>
<evidence type="ECO:0000256" key="4">
    <source>
        <dbReference type="SAM" id="MobiDB-lite"/>
    </source>
</evidence>
<dbReference type="PROSITE" id="PS51800">
    <property type="entry name" value="ZF_CHHC_U11_48K"/>
    <property type="match status" value="1"/>
</dbReference>
<evidence type="ECO:0000313" key="8">
    <source>
        <dbReference type="RefSeq" id="XP_014670785.1"/>
    </source>
</evidence>
<dbReference type="RefSeq" id="XP_014670786.1">
    <property type="nucleotide sequence ID" value="XM_014815300.1"/>
</dbReference>
<keyword evidence="3" id="KW-0862">Zinc</keyword>
<keyword evidence="2" id="KW-0863">Zinc-finger</keyword>
<feature type="compositionally biased region" description="Basic and acidic residues" evidence="4">
    <location>
        <begin position="273"/>
        <end position="304"/>
    </location>
</feature>